<dbReference type="EMBL" id="CAVMBE010000025">
    <property type="protein sequence ID" value="CAK4012834.1"/>
    <property type="molecule type" value="Genomic_DNA"/>
</dbReference>
<evidence type="ECO:0000256" key="2">
    <source>
        <dbReference type="ARBA" id="ARBA00023002"/>
    </source>
</evidence>
<accession>A0AAI9E906</accession>
<proteinExistence type="inferred from homology"/>
<comment type="caution">
    <text evidence="4">The sequence shown here is derived from an EMBL/GenBank/DDBJ whole genome shotgun (WGS) entry which is preliminary data.</text>
</comment>
<dbReference type="GO" id="GO:0016616">
    <property type="term" value="F:oxidoreductase activity, acting on the CH-OH group of donors, NAD or NADP as acceptor"/>
    <property type="evidence" value="ECO:0007669"/>
    <property type="project" value="TreeGrafter"/>
</dbReference>
<evidence type="ECO:0000256" key="3">
    <source>
        <dbReference type="RuleBase" id="RU000363"/>
    </source>
</evidence>
<gene>
    <name evidence="4" type="ORF">LECACI_7A004489</name>
</gene>
<sequence length="302" mass="33165">MSQDPKAKLASNGIDFTPTIHNDTYAYIDPSQFDLEGRAVFVTGASKGVGRDTAISYARAGASQIAIAARSDMSDLGREIVAAAKEAKKVPPEVVTINLDVTSEQSVAQAAKEVEQKFGRLDILVNNAGYLEPFVPLAESNVDEWWRVWEVNIKGVYLVTRALIPLTLKTHDSLRTILNVSSIGAHILMPGASGYQMGKLAILRLGEFLSADYADQGLISFGIHPGAVPTELAKGMPEAMHSVLVDQPGLSADTIVWLTAERREWLKGRYISATWDMRELLDKREKIEKEDLLKVRMDVGRE</sequence>
<dbReference type="PANTHER" id="PTHR42760:SF37">
    <property type="entry name" value="CLAVALDEHYDE DEHYDROGENASE"/>
    <property type="match status" value="1"/>
</dbReference>
<evidence type="ECO:0000313" key="4">
    <source>
        <dbReference type="EMBL" id="CAK4012834.1"/>
    </source>
</evidence>
<comment type="similarity">
    <text evidence="1 3">Belongs to the short-chain dehydrogenases/reductases (SDR) family.</text>
</comment>
<dbReference type="CDD" id="cd05233">
    <property type="entry name" value="SDR_c"/>
    <property type="match status" value="1"/>
</dbReference>
<protein>
    <submittedName>
        <fullName evidence="4">NAD-P-binding</fullName>
    </submittedName>
</protein>
<organism evidence="4 5">
    <name type="scientific">Lecanosticta acicola</name>
    <dbReference type="NCBI Taxonomy" id="111012"/>
    <lineage>
        <taxon>Eukaryota</taxon>
        <taxon>Fungi</taxon>
        <taxon>Dikarya</taxon>
        <taxon>Ascomycota</taxon>
        <taxon>Pezizomycotina</taxon>
        <taxon>Dothideomycetes</taxon>
        <taxon>Dothideomycetidae</taxon>
        <taxon>Mycosphaerellales</taxon>
        <taxon>Mycosphaerellaceae</taxon>
        <taxon>Lecanosticta</taxon>
    </lineage>
</organism>
<keyword evidence="5" id="KW-1185">Reference proteome</keyword>
<dbReference type="Gene3D" id="3.40.50.720">
    <property type="entry name" value="NAD(P)-binding Rossmann-like Domain"/>
    <property type="match status" value="1"/>
</dbReference>
<evidence type="ECO:0000256" key="1">
    <source>
        <dbReference type="ARBA" id="ARBA00006484"/>
    </source>
</evidence>
<name>A0AAI9E906_9PEZI</name>
<keyword evidence="2" id="KW-0560">Oxidoreductase</keyword>
<dbReference type="AlphaFoldDB" id="A0AAI9E906"/>
<dbReference type="Proteomes" id="UP001296104">
    <property type="component" value="Unassembled WGS sequence"/>
</dbReference>
<dbReference type="SUPFAM" id="SSF51735">
    <property type="entry name" value="NAD(P)-binding Rossmann-fold domains"/>
    <property type="match status" value="1"/>
</dbReference>
<dbReference type="InterPro" id="IPR036291">
    <property type="entry name" value="NAD(P)-bd_dom_sf"/>
</dbReference>
<dbReference type="PRINTS" id="PR00081">
    <property type="entry name" value="GDHRDH"/>
</dbReference>
<dbReference type="Pfam" id="PF00106">
    <property type="entry name" value="adh_short"/>
    <property type="match status" value="1"/>
</dbReference>
<dbReference type="PRINTS" id="PR00080">
    <property type="entry name" value="SDRFAMILY"/>
</dbReference>
<dbReference type="InterPro" id="IPR002347">
    <property type="entry name" value="SDR_fam"/>
</dbReference>
<evidence type="ECO:0000313" key="5">
    <source>
        <dbReference type="Proteomes" id="UP001296104"/>
    </source>
</evidence>
<dbReference type="PANTHER" id="PTHR42760">
    <property type="entry name" value="SHORT-CHAIN DEHYDROGENASES/REDUCTASES FAMILY MEMBER"/>
    <property type="match status" value="1"/>
</dbReference>
<reference evidence="4" key="1">
    <citation type="submission" date="2023-11" db="EMBL/GenBank/DDBJ databases">
        <authorList>
            <person name="Alioto T."/>
            <person name="Alioto T."/>
            <person name="Gomez Garrido J."/>
        </authorList>
    </citation>
    <scope>NUCLEOTIDE SEQUENCE</scope>
</reference>